<reference evidence="1 2" key="1">
    <citation type="submission" date="2024-04" db="EMBL/GenBank/DDBJ databases">
        <title>Tritrichomonas musculus Genome.</title>
        <authorList>
            <person name="Alves-Ferreira E."/>
            <person name="Grigg M."/>
            <person name="Lorenzi H."/>
            <person name="Galac M."/>
        </authorList>
    </citation>
    <scope>NUCLEOTIDE SEQUENCE [LARGE SCALE GENOMIC DNA]</scope>
    <source>
        <strain evidence="1 2">EAF2021</strain>
    </source>
</reference>
<organism evidence="1 2">
    <name type="scientific">Tritrichomonas musculus</name>
    <dbReference type="NCBI Taxonomy" id="1915356"/>
    <lineage>
        <taxon>Eukaryota</taxon>
        <taxon>Metamonada</taxon>
        <taxon>Parabasalia</taxon>
        <taxon>Tritrichomonadida</taxon>
        <taxon>Tritrichomonadidae</taxon>
        <taxon>Tritrichomonas</taxon>
    </lineage>
</organism>
<gene>
    <name evidence="1" type="ORF">M9Y10_027650</name>
</gene>
<evidence type="ECO:0000313" key="1">
    <source>
        <dbReference type="EMBL" id="KAK8840824.1"/>
    </source>
</evidence>
<name>A0ABR2H3L9_9EUKA</name>
<proteinExistence type="predicted"/>
<dbReference type="Proteomes" id="UP001470230">
    <property type="component" value="Unassembled WGS sequence"/>
</dbReference>
<sequence>MLNLDLDEDTHEISNTESTQQINEMLLDNIDIDQADDKIKQDKKKYTPLPNNKKKLYIKPISDYKLKWIVDNLTIIFLDKVDNVTVYVSVPKKKYQFFDKKCKKPKSKVKKFNLKNKDEADLYEAAKEQYQEYNFRCYCSIY</sequence>
<keyword evidence="2" id="KW-1185">Reference proteome</keyword>
<protein>
    <submittedName>
        <fullName evidence="1">Uncharacterized protein</fullName>
    </submittedName>
</protein>
<comment type="caution">
    <text evidence="1">The sequence shown here is derived from an EMBL/GenBank/DDBJ whole genome shotgun (WGS) entry which is preliminary data.</text>
</comment>
<dbReference type="EMBL" id="JAPFFF010000043">
    <property type="protein sequence ID" value="KAK8840824.1"/>
    <property type="molecule type" value="Genomic_DNA"/>
</dbReference>
<accession>A0ABR2H3L9</accession>
<evidence type="ECO:0000313" key="2">
    <source>
        <dbReference type="Proteomes" id="UP001470230"/>
    </source>
</evidence>